<dbReference type="EMBL" id="JPKY01000072">
    <property type="protein sequence ID" value="KFH43326.1"/>
    <property type="molecule type" value="Genomic_DNA"/>
</dbReference>
<feature type="chain" id="PRO_5001815295" description="DUF4185 domain-containing protein" evidence="2">
    <location>
        <begin position="18"/>
        <end position="354"/>
    </location>
</feature>
<evidence type="ECO:0000313" key="4">
    <source>
        <dbReference type="EMBL" id="KFH43326.1"/>
    </source>
</evidence>
<dbReference type="OrthoDB" id="4390332at2759"/>
<feature type="region of interest" description="Disordered" evidence="1">
    <location>
        <begin position="107"/>
        <end position="127"/>
    </location>
</feature>
<feature type="signal peptide" evidence="2">
    <location>
        <begin position="1"/>
        <end position="17"/>
    </location>
</feature>
<gene>
    <name evidence="4" type="ORF">ACRE_059190</name>
</gene>
<protein>
    <recommendedName>
        <fullName evidence="3">DUF4185 domain-containing protein</fullName>
    </recommendedName>
</protein>
<evidence type="ECO:0000313" key="5">
    <source>
        <dbReference type="Proteomes" id="UP000029964"/>
    </source>
</evidence>
<dbReference type="Proteomes" id="UP000029964">
    <property type="component" value="Unassembled WGS sequence"/>
</dbReference>
<keyword evidence="5" id="KW-1185">Reference proteome</keyword>
<dbReference type="InterPro" id="IPR025442">
    <property type="entry name" value="DUF4185"/>
</dbReference>
<keyword evidence="2" id="KW-0732">Signal</keyword>
<accession>A0A086T1U4</accession>
<feature type="domain" description="DUF4185" evidence="3">
    <location>
        <begin position="37"/>
        <end position="347"/>
    </location>
</feature>
<dbReference type="HOGENOM" id="CLU_047934_1_0_1"/>
<evidence type="ECO:0000256" key="1">
    <source>
        <dbReference type="SAM" id="MobiDB-lite"/>
    </source>
</evidence>
<proteinExistence type="predicted"/>
<comment type="caution">
    <text evidence="4">The sequence shown here is derived from an EMBL/GenBank/DDBJ whole genome shotgun (WGS) entry which is preliminary data.</text>
</comment>
<dbReference type="Pfam" id="PF13810">
    <property type="entry name" value="DUF4185"/>
    <property type="match status" value="1"/>
</dbReference>
<name>A0A086T1U4_HAPC1</name>
<reference evidence="5" key="1">
    <citation type="journal article" date="2014" name="Genome Announc.">
        <title>Genome sequence and annotation of Acremonium chrysogenum, producer of the beta-lactam antibiotic cephalosporin C.</title>
        <authorList>
            <person name="Terfehr D."/>
            <person name="Dahlmann T.A."/>
            <person name="Specht T."/>
            <person name="Zadra I."/>
            <person name="Kuernsteiner H."/>
            <person name="Kueck U."/>
        </authorList>
    </citation>
    <scope>NUCLEOTIDE SEQUENCE [LARGE SCALE GENOMIC DNA]</scope>
    <source>
        <strain evidence="5">ATCC 11550 / CBS 779.69 / DSM 880 / IAM 14645 / JCM 23072 / IMI 49137</strain>
    </source>
</reference>
<dbReference type="AlphaFoldDB" id="A0A086T1U4"/>
<evidence type="ECO:0000256" key="2">
    <source>
        <dbReference type="SAM" id="SignalP"/>
    </source>
</evidence>
<organism evidence="4 5">
    <name type="scientific">Hapsidospora chrysogenum (strain ATCC 11550 / CBS 779.69 / DSM 880 / IAM 14645 / JCM 23072 / IMI 49137)</name>
    <name type="common">Acremonium chrysogenum</name>
    <dbReference type="NCBI Taxonomy" id="857340"/>
    <lineage>
        <taxon>Eukaryota</taxon>
        <taxon>Fungi</taxon>
        <taxon>Dikarya</taxon>
        <taxon>Ascomycota</taxon>
        <taxon>Pezizomycotina</taxon>
        <taxon>Sordariomycetes</taxon>
        <taxon>Hypocreomycetidae</taxon>
        <taxon>Hypocreales</taxon>
        <taxon>Bionectriaceae</taxon>
        <taxon>Hapsidospora</taxon>
    </lineage>
</organism>
<sequence>MAMRLLCLLAHLSLTLAQNGNSVYKQRLTGADMDSGIRWNVAGTDLGIPYVLENNISIGFLFGDTFSSPFPSPSDWRSPVMLRSASRPGDPDGIVFDSAAGVPPGDGMAPALMPNGYDGPDPWGGQEHTVIPNDGIGFPETGDQIVSYMSISGGFDDGVFRTNYAGLAHSTDGNSFARLDTRWHNTGDNLDPFQMWTMQRDGDWVYVFSVRAGRQHGPMMLQRVPWDRMLDREAYEGWGWDGADWAWGRPCTPILEGTFGEPSVRRLSDGTWAMVYLRLDPGPAIVSRTAAGPDQVWSEETVQVTWQQEPFLYGGFIHPWSTSQPNDLHLMVSKWVRSDDLPAAYHVSHYVGTL</sequence>
<evidence type="ECO:0000259" key="3">
    <source>
        <dbReference type="Pfam" id="PF13810"/>
    </source>
</evidence>